<dbReference type="STRING" id="1631356.VV01_00555"/>
<dbReference type="GO" id="GO:0045892">
    <property type="term" value="P:negative regulation of DNA-templated transcription"/>
    <property type="evidence" value="ECO:0007669"/>
    <property type="project" value="TreeGrafter"/>
</dbReference>
<feature type="binding site" evidence="7">
    <location>
        <position position="156"/>
    </location>
    <ligand>
        <name>Zn(2+)</name>
        <dbReference type="ChEBI" id="CHEBI:29105"/>
    </ligand>
</feature>
<reference evidence="10" key="1">
    <citation type="submission" date="2015-03" db="EMBL/GenBank/DDBJ databases">
        <title>Luteipulveratus halotolerans sp. nov., a novel actinobacterium (Dermacoccaceae) from Sarawak, Malaysia.</title>
        <authorList>
            <person name="Juboi H."/>
            <person name="Basik A."/>
            <person name="Shamsul S.S."/>
            <person name="Arnold P."/>
            <person name="Schmitt E.K."/>
            <person name="Sanglier J.-J."/>
            <person name="Yeo T."/>
        </authorList>
    </citation>
    <scope>NUCLEOTIDE SEQUENCE [LARGE SCALE GENOMIC DNA]</scope>
    <source>
        <strain evidence="10">C296001</strain>
    </source>
</reference>
<evidence type="ECO:0000256" key="5">
    <source>
        <dbReference type="ARBA" id="ARBA00023125"/>
    </source>
</evidence>
<dbReference type="EMBL" id="LAIR01000002">
    <property type="protein sequence ID" value="KNX35988.1"/>
    <property type="molecule type" value="Genomic_DNA"/>
</dbReference>
<dbReference type="InterPro" id="IPR036390">
    <property type="entry name" value="WH_DNA-bd_sf"/>
</dbReference>
<dbReference type="InterPro" id="IPR043135">
    <property type="entry name" value="Fur_C"/>
</dbReference>
<comment type="cofactor">
    <cofactor evidence="7">
        <name>Zn(2+)</name>
        <dbReference type="ChEBI" id="CHEBI:29105"/>
    </cofactor>
    <text evidence="7">Binds 1 zinc ion per subunit.</text>
</comment>
<gene>
    <name evidence="9" type="ORF">VV01_00555</name>
</gene>
<dbReference type="SUPFAM" id="SSF46785">
    <property type="entry name" value="Winged helix' DNA-binding domain"/>
    <property type="match status" value="1"/>
</dbReference>
<dbReference type="Gene3D" id="3.30.1490.190">
    <property type="match status" value="1"/>
</dbReference>
<dbReference type="GO" id="GO:0008270">
    <property type="term" value="F:zinc ion binding"/>
    <property type="evidence" value="ECO:0007669"/>
    <property type="project" value="TreeGrafter"/>
</dbReference>
<proteinExistence type="inferred from homology"/>
<dbReference type="RefSeq" id="WP_050668185.1">
    <property type="nucleotide sequence ID" value="NZ_LAIR01000002.1"/>
</dbReference>
<dbReference type="Gene3D" id="1.10.10.10">
    <property type="entry name" value="Winged helix-like DNA-binding domain superfamily/Winged helix DNA-binding domain"/>
    <property type="match status" value="1"/>
</dbReference>
<evidence type="ECO:0008006" key="11">
    <source>
        <dbReference type="Google" id="ProtNLM"/>
    </source>
</evidence>
<keyword evidence="8" id="KW-0408">Iron</keyword>
<evidence type="ECO:0000256" key="3">
    <source>
        <dbReference type="ARBA" id="ARBA00022833"/>
    </source>
</evidence>
<organism evidence="9 10">
    <name type="scientific">Luteipulveratus halotolerans</name>
    <dbReference type="NCBI Taxonomy" id="1631356"/>
    <lineage>
        <taxon>Bacteria</taxon>
        <taxon>Bacillati</taxon>
        <taxon>Actinomycetota</taxon>
        <taxon>Actinomycetes</taxon>
        <taxon>Micrococcales</taxon>
        <taxon>Dermacoccaceae</taxon>
        <taxon>Luteipulveratus</taxon>
    </lineage>
</organism>
<dbReference type="InterPro" id="IPR002481">
    <property type="entry name" value="FUR"/>
</dbReference>
<keyword evidence="6" id="KW-0804">Transcription</keyword>
<keyword evidence="7" id="KW-0479">Metal-binding</keyword>
<feature type="binding site" evidence="7">
    <location>
        <position position="116"/>
    </location>
    <ligand>
        <name>Zn(2+)</name>
        <dbReference type="ChEBI" id="CHEBI:29105"/>
    </ligand>
</feature>
<feature type="binding site" evidence="7">
    <location>
        <position position="113"/>
    </location>
    <ligand>
        <name>Zn(2+)</name>
        <dbReference type="ChEBI" id="CHEBI:29105"/>
    </ligand>
</feature>
<feature type="binding site" evidence="7">
    <location>
        <position position="153"/>
    </location>
    <ligand>
        <name>Zn(2+)</name>
        <dbReference type="ChEBI" id="CHEBI:29105"/>
    </ligand>
</feature>
<dbReference type="PANTHER" id="PTHR33202">
    <property type="entry name" value="ZINC UPTAKE REGULATION PROTEIN"/>
    <property type="match status" value="1"/>
</dbReference>
<evidence type="ECO:0000256" key="6">
    <source>
        <dbReference type="ARBA" id="ARBA00023163"/>
    </source>
</evidence>
<evidence type="ECO:0000256" key="2">
    <source>
        <dbReference type="ARBA" id="ARBA00022491"/>
    </source>
</evidence>
<keyword evidence="5" id="KW-0238">DNA-binding</keyword>
<comment type="similarity">
    <text evidence="1">Belongs to the Fur family.</text>
</comment>
<sequence>MTRATQPTRDGVAARPVSRVDEALRRLREEGERVTPGRRAVLETLDAAYGHLDAEAICAAVTETTPGVHRATVYRSLQALTDLGVLTHTHVPGSATIYHLTPQARQSHAHLQCTHCHRFFDLPVADLEPLRESVRSATGFEIDPCHAALLGTCVDCASSSGD</sequence>
<dbReference type="GO" id="GO:1900376">
    <property type="term" value="P:regulation of secondary metabolite biosynthetic process"/>
    <property type="evidence" value="ECO:0007669"/>
    <property type="project" value="TreeGrafter"/>
</dbReference>
<keyword evidence="10" id="KW-1185">Reference proteome</keyword>
<dbReference type="AlphaFoldDB" id="A0A0L6CES0"/>
<evidence type="ECO:0000256" key="7">
    <source>
        <dbReference type="PIRSR" id="PIRSR602481-1"/>
    </source>
</evidence>
<dbReference type="CDD" id="cd07153">
    <property type="entry name" value="Fur_like"/>
    <property type="match status" value="1"/>
</dbReference>
<evidence type="ECO:0000256" key="8">
    <source>
        <dbReference type="PIRSR" id="PIRSR602481-2"/>
    </source>
</evidence>
<dbReference type="Proteomes" id="UP000037397">
    <property type="component" value="Unassembled WGS sequence"/>
</dbReference>
<comment type="cofactor">
    <cofactor evidence="8">
        <name>Mn(2+)</name>
        <dbReference type="ChEBI" id="CHEBI:29035"/>
    </cofactor>
    <cofactor evidence="8">
        <name>Fe(2+)</name>
        <dbReference type="ChEBI" id="CHEBI:29033"/>
    </cofactor>
    <text evidence="8">Binds 1 Mn(2+) or Fe(2+) ion per subunit.</text>
</comment>
<evidence type="ECO:0000313" key="9">
    <source>
        <dbReference type="EMBL" id="KNX35988.1"/>
    </source>
</evidence>
<evidence type="ECO:0000256" key="1">
    <source>
        <dbReference type="ARBA" id="ARBA00007957"/>
    </source>
</evidence>
<comment type="caution">
    <text evidence="9">The sequence shown here is derived from an EMBL/GenBank/DDBJ whole genome shotgun (WGS) entry which is preliminary data.</text>
</comment>
<dbReference type="GO" id="GO:0000976">
    <property type="term" value="F:transcription cis-regulatory region binding"/>
    <property type="evidence" value="ECO:0007669"/>
    <property type="project" value="TreeGrafter"/>
</dbReference>
<dbReference type="InterPro" id="IPR036388">
    <property type="entry name" value="WH-like_DNA-bd_sf"/>
</dbReference>
<dbReference type="OrthoDB" id="8659436at2"/>
<keyword evidence="2" id="KW-0678">Repressor</keyword>
<evidence type="ECO:0000313" key="10">
    <source>
        <dbReference type="Proteomes" id="UP000037397"/>
    </source>
</evidence>
<dbReference type="PANTHER" id="PTHR33202:SF7">
    <property type="entry name" value="FERRIC UPTAKE REGULATION PROTEIN"/>
    <property type="match status" value="1"/>
</dbReference>
<dbReference type="Pfam" id="PF01475">
    <property type="entry name" value="FUR"/>
    <property type="match status" value="1"/>
</dbReference>
<feature type="binding site" evidence="8">
    <location>
        <position position="128"/>
    </location>
    <ligand>
        <name>Fe cation</name>
        <dbReference type="ChEBI" id="CHEBI:24875"/>
    </ligand>
</feature>
<keyword evidence="3 7" id="KW-0862">Zinc</keyword>
<name>A0A0L6CES0_9MICO</name>
<evidence type="ECO:0000256" key="4">
    <source>
        <dbReference type="ARBA" id="ARBA00023015"/>
    </source>
</evidence>
<protein>
    <recommendedName>
        <fullName evidence="11">Fur family transcriptional regulator</fullName>
    </recommendedName>
</protein>
<keyword evidence="4" id="KW-0805">Transcription regulation</keyword>
<dbReference type="GO" id="GO:0003700">
    <property type="term" value="F:DNA-binding transcription factor activity"/>
    <property type="evidence" value="ECO:0007669"/>
    <property type="project" value="InterPro"/>
</dbReference>
<accession>A0A0L6CES0</accession>